<evidence type="ECO:0000256" key="15">
    <source>
        <dbReference type="SAM" id="SignalP"/>
    </source>
</evidence>
<evidence type="ECO:0000256" key="12">
    <source>
        <dbReference type="ARBA" id="ARBA00032815"/>
    </source>
</evidence>
<dbReference type="RefSeq" id="XP_023579250.1">
    <property type="nucleotide sequence ID" value="XM_023723482.1"/>
</dbReference>
<dbReference type="GO" id="GO:0034341">
    <property type="term" value="P:response to type II interferon"/>
    <property type="evidence" value="ECO:0007669"/>
    <property type="project" value="InterPro"/>
</dbReference>
<feature type="region of interest" description="Disordered" evidence="13">
    <location>
        <begin position="109"/>
        <end position="162"/>
    </location>
</feature>
<dbReference type="GeneID" id="101562348"/>
<evidence type="ECO:0000256" key="6">
    <source>
        <dbReference type="ARBA" id="ARBA00022692"/>
    </source>
</evidence>
<keyword evidence="7 15" id="KW-0732">Signal</keyword>
<dbReference type="InParanoid" id="A0A6P6F3M0"/>
<dbReference type="FunCoup" id="A0A6P6F3M0">
    <property type="interactions" value="398"/>
</dbReference>
<comment type="similarity">
    <text evidence="2">Belongs to the intercrine alpha (chemokine CxC) family.</text>
</comment>
<dbReference type="AlphaFoldDB" id="A0A6P6F3M0"/>
<dbReference type="GO" id="GO:0008009">
    <property type="term" value="F:chemokine activity"/>
    <property type="evidence" value="ECO:0007669"/>
    <property type="project" value="InterPro"/>
</dbReference>
<protein>
    <recommendedName>
        <fullName evidence="3">C-X-C motif chemokine 16</fullName>
    </recommendedName>
    <alternativeName>
        <fullName evidence="12">Transmembrane chemokine CXCL16</fullName>
    </alternativeName>
</protein>
<evidence type="ECO:0000256" key="11">
    <source>
        <dbReference type="ARBA" id="ARBA00023180"/>
    </source>
</evidence>
<evidence type="ECO:0000256" key="2">
    <source>
        <dbReference type="ARBA" id="ARBA00010665"/>
    </source>
</evidence>
<keyword evidence="11" id="KW-0325">Glycoprotein</keyword>
<organism evidence="17 18">
    <name type="scientific">Octodon degus</name>
    <name type="common">Degu</name>
    <name type="synonym">Sciurus degus</name>
    <dbReference type="NCBI Taxonomy" id="10160"/>
    <lineage>
        <taxon>Eukaryota</taxon>
        <taxon>Metazoa</taxon>
        <taxon>Chordata</taxon>
        <taxon>Craniata</taxon>
        <taxon>Vertebrata</taxon>
        <taxon>Euteleostomi</taxon>
        <taxon>Mammalia</taxon>
        <taxon>Eutheria</taxon>
        <taxon>Euarchontoglires</taxon>
        <taxon>Glires</taxon>
        <taxon>Rodentia</taxon>
        <taxon>Hystricomorpha</taxon>
        <taxon>Octodontidae</taxon>
        <taxon>Octodon</taxon>
    </lineage>
</organism>
<dbReference type="GO" id="GO:0005615">
    <property type="term" value="C:extracellular space"/>
    <property type="evidence" value="ECO:0007669"/>
    <property type="project" value="UniProtKB-KW"/>
</dbReference>
<feature type="chain" id="PRO_5027888452" description="C-X-C motif chemokine 16" evidence="15">
    <location>
        <begin position="23"/>
        <end position="242"/>
    </location>
</feature>
<keyword evidence="5" id="KW-0202">Cytokine</keyword>
<dbReference type="GO" id="GO:0034612">
    <property type="term" value="P:response to tumor necrosis factor"/>
    <property type="evidence" value="ECO:0007669"/>
    <property type="project" value="InterPro"/>
</dbReference>
<evidence type="ECO:0000256" key="5">
    <source>
        <dbReference type="ARBA" id="ARBA00022514"/>
    </source>
</evidence>
<evidence type="ECO:0000256" key="10">
    <source>
        <dbReference type="ARBA" id="ARBA00023157"/>
    </source>
</evidence>
<evidence type="ECO:0000259" key="16">
    <source>
        <dbReference type="Pfam" id="PF20902"/>
    </source>
</evidence>
<evidence type="ECO:0000256" key="13">
    <source>
        <dbReference type="SAM" id="MobiDB-lite"/>
    </source>
</evidence>
<dbReference type="Pfam" id="PF20902">
    <property type="entry name" value="CXCL16"/>
    <property type="match status" value="1"/>
</dbReference>
<comment type="subcellular location">
    <subcellularLocation>
        <location evidence="1">Membrane</location>
        <topology evidence="1">Single-pass type I membrane protein</topology>
    </subcellularLocation>
</comment>
<feature type="compositionally biased region" description="Low complexity" evidence="13">
    <location>
        <begin position="138"/>
        <end position="148"/>
    </location>
</feature>
<feature type="transmembrane region" description="Helical" evidence="14">
    <location>
        <begin position="202"/>
        <end position="222"/>
    </location>
</feature>
<dbReference type="InterPro" id="IPR026296">
    <property type="entry name" value="CXCL16"/>
</dbReference>
<dbReference type="CTD" id="58191"/>
<keyword evidence="6 14" id="KW-0812">Transmembrane</keyword>
<dbReference type="GO" id="GO:0016020">
    <property type="term" value="C:membrane"/>
    <property type="evidence" value="ECO:0007669"/>
    <property type="project" value="UniProtKB-SubCell"/>
</dbReference>
<evidence type="ECO:0000256" key="7">
    <source>
        <dbReference type="ARBA" id="ARBA00022729"/>
    </source>
</evidence>
<feature type="domain" description="C-X-C motif chemokine 16" evidence="16">
    <location>
        <begin position="23"/>
        <end position="114"/>
    </location>
</feature>
<evidence type="ECO:0000256" key="9">
    <source>
        <dbReference type="ARBA" id="ARBA00023136"/>
    </source>
</evidence>
<keyword evidence="10" id="KW-1015">Disulfide bond</keyword>
<keyword evidence="9 14" id="KW-0472">Membrane</keyword>
<evidence type="ECO:0000313" key="17">
    <source>
        <dbReference type="Proteomes" id="UP000515203"/>
    </source>
</evidence>
<dbReference type="InterPro" id="IPR048585">
    <property type="entry name" value="CXCL16_dom"/>
</dbReference>
<dbReference type="GO" id="GO:0006898">
    <property type="term" value="P:receptor-mediated endocytosis"/>
    <property type="evidence" value="ECO:0007669"/>
    <property type="project" value="InterPro"/>
</dbReference>
<evidence type="ECO:0000256" key="1">
    <source>
        <dbReference type="ARBA" id="ARBA00004479"/>
    </source>
</evidence>
<keyword evidence="17" id="KW-1185">Reference proteome</keyword>
<dbReference type="PANTHER" id="PTHR14385:SF0">
    <property type="entry name" value="C-X-C MOTIF CHEMOKINE 16"/>
    <property type="match status" value="1"/>
</dbReference>
<dbReference type="OrthoDB" id="9836360at2759"/>
<keyword evidence="4" id="KW-0145">Chemotaxis</keyword>
<evidence type="ECO:0000256" key="8">
    <source>
        <dbReference type="ARBA" id="ARBA00022989"/>
    </source>
</evidence>
<dbReference type="GO" id="GO:0030307">
    <property type="term" value="P:positive regulation of cell growth"/>
    <property type="evidence" value="ECO:0007669"/>
    <property type="project" value="InterPro"/>
</dbReference>
<evidence type="ECO:0000256" key="4">
    <source>
        <dbReference type="ARBA" id="ARBA00022500"/>
    </source>
</evidence>
<evidence type="ECO:0000313" key="18">
    <source>
        <dbReference type="RefSeq" id="XP_023579250.1"/>
    </source>
</evidence>
<evidence type="ECO:0000256" key="14">
    <source>
        <dbReference type="SAM" id="Phobius"/>
    </source>
</evidence>
<dbReference type="Proteomes" id="UP000515203">
    <property type="component" value="Unplaced"/>
</dbReference>
<dbReference type="GO" id="GO:0030335">
    <property type="term" value="P:positive regulation of cell migration"/>
    <property type="evidence" value="ECO:0007669"/>
    <property type="project" value="InterPro"/>
</dbReference>
<dbReference type="PANTHER" id="PTHR14385">
    <property type="entry name" value="CXC CHEMOKINE LIGAND"/>
    <property type="match status" value="1"/>
</dbReference>
<reference evidence="18" key="1">
    <citation type="submission" date="2025-08" db="UniProtKB">
        <authorList>
            <consortium name="RefSeq"/>
        </authorList>
    </citation>
    <scope>IDENTIFICATION</scope>
</reference>
<dbReference type="GO" id="GO:0005044">
    <property type="term" value="F:scavenger receptor activity"/>
    <property type="evidence" value="ECO:0007669"/>
    <property type="project" value="InterPro"/>
</dbReference>
<accession>A0A6P6F3M0</accession>
<dbReference type="GO" id="GO:0005041">
    <property type="term" value="F:low-density lipoprotein particle receptor activity"/>
    <property type="evidence" value="ECO:0007669"/>
    <property type="project" value="InterPro"/>
</dbReference>
<name>A0A6P6F3M0_OCTDE</name>
<keyword evidence="8 14" id="KW-1133">Transmembrane helix</keyword>
<feature type="signal peptide" evidence="15">
    <location>
        <begin position="1"/>
        <end position="22"/>
    </location>
</feature>
<evidence type="ECO:0000256" key="3">
    <source>
        <dbReference type="ARBA" id="ARBA00017995"/>
    </source>
</evidence>
<gene>
    <name evidence="18" type="primary">Cxcl16</name>
</gene>
<proteinExistence type="inferred from homology"/>
<sequence>MRRGWGLPPRALLLLLVQVTLPGDGNEGSVAGSCHCSKTLSSDFHAGKRFMEHFRKYGKIYHRCPLYIRFELRSQSVCGDSRDQWVLEVMSCFDSGECGHAYREKVVHQKHLSPHGTPIPRPTEGEPPDRSTPPQKYPPSASKSTPKPTRLPGTLSLDKGLSHFSETTTPTVGYSLETGHQAKENQKDLKEKASATGGPSSLVPVLSLLGIVFFLIGIISYMKCRRNREQPQQYTQAVTAYV</sequence>
<dbReference type="GO" id="GO:0010818">
    <property type="term" value="P:T cell chemotaxis"/>
    <property type="evidence" value="ECO:0007669"/>
    <property type="project" value="TreeGrafter"/>
</dbReference>